<feature type="transmembrane region" description="Helical" evidence="5">
    <location>
        <begin position="192"/>
        <end position="221"/>
    </location>
</feature>
<name>A0A3R7MAI5_PENVA</name>
<dbReference type="SUPFAM" id="SSF103473">
    <property type="entry name" value="MFS general substrate transporter"/>
    <property type="match status" value="1"/>
</dbReference>
<dbReference type="InterPro" id="IPR050382">
    <property type="entry name" value="MFS_Na/Anion_cotransporter"/>
</dbReference>
<evidence type="ECO:0000256" key="4">
    <source>
        <dbReference type="ARBA" id="ARBA00023136"/>
    </source>
</evidence>
<dbReference type="GO" id="GO:0006820">
    <property type="term" value="P:monoatomic anion transport"/>
    <property type="evidence" value="ECO:0007669"/>
    <property type="project" value="TreeGrafter"/>
</dbReference>
<evidence type="ECO:0000313" key="8">
    <source>
        <dbReference type="Proteomes" id="UP000283509"/>
    </source>
</evidence>
<dbReference type="Proteomes" id="UP000283509">
    <property type="component" value="Unassembled WGS sequence"/>
</dbReference>
<gene>
    <name evidence="7" type="ORF">C7M84_010229</name>
</gene>
<dbReference type="OrthoDB" id="6359341at2759"/>
<sequence length="328" mass="35794">MLATWVLPAERSKFSTIVYSGFQIGTVVGLVASGWLCSSTFLGGWPSAFYVFGACGLVWGLAWCCFVYERPEEHPGLSDADLRMLRLHQESVKGKEILPIPWLSIATSLPFWAIMATSLGNDYGFYTLLTELPTYLHDIQHFDLDKNGMLSALPYLLMWVFSLAWAALVDVLTTRDKVTIVTVRRLSMAVSLYGPMIGLIAMCFVNCNAVLAVAALCLSGMLSGAVNSGYLCSHQDLAPNFAGTLLGITNTLGALAGIAGPAVTGAIIQGRESIWAWREVFLISAGLYLVTCTFYLVFISADVQPWNDLRRSRGQSNADDKTSTYEPI</sequence>
<dbReference type="GO" id="GO:0022857">
    <property type="term" value="F:transmembrane transporter activity"/>
    <property type="evidence" value="ECO:0007669"/>
    <property type="project" value="InterPro"/>
</dbReference>
<dbReference type="EMBL" id="QCYY01002296">
    <property type="protein sequence ID" value="ROT71453.1"/>
    <property type="molecule type" value="Genomic_DNA"/>
</dbReference>
<evidence type="ECO:0000256" key="2">
    <source>
        <dbReference type="ARBA" id="ARBA00022692"/>
    </source>
</evidence>
<proteinExistence type="predicted"/>
<keyword evidence="3 5" id="KW-1133">Transmembrane helix</keyword>
<evidence type="ECO:0000256" key="1">
    <source>
        <dbReference type="ARBA" id="ARBA00004141"/>
    </source>
</evidence>
<dbReference type="PROSITE" id="PS50850">
    <property type="entry name" value="MFS"/>
    <property type="match status" value="1"/>
</dbReference>
<accession>A0A3R7MAI5</accession>
<dbReference type="STRING" id="6689.A0A3R7MAI5"/>
<comment type="subcellular location">
    <subcellularLocation>
        <location evidence="1">Membrane</location>
        <topology evidence="1">Multi-pass membrane protein</topology>
    </subcellularLocation>
</comment>
<keyword evidence="8" id="KW-1185">Reference proteome</keyword>
<dbReference type="FunFam" id="1.20.1250.20:FF:000532">
    <property type="entry name" value="SLC (SoLute Carrier) homolog"/>
    <property type="match status" value="1"/>
</dbReference>
<keyword evidence="2 5" id="KW-0812">Transmembrane</keyword>
<evidence type="ECO:0000313" key="7">
    <source>
        <dbReference type="EMBL" id="ROT71453.1"/>
    </source>
</evidence>
<feature type="transmembrane region" description="Helical" evidence="5">
    <location>
        <begin position="152"/>
        <end position="172"/>
    </location>
</feature>
<evidence type="ECO:0000256" key="5">
    <source>
        <dbReference type="SAM" id="Phobius"/>
    </source>
</evidence>
<reference evidence="7 8" key="2">
    <citation type="submission" date="2019-01" db="EMBL/GenBank/DDBJ databases">
        <title>The decoding of complex shrimp genome reveals the adaptation for benthos swimmer, frequently molting mechanism and breeding impact on genome.</title>
        <authorList>
            <person name="Sun Y."/>
            <person name="Gao Y."/>
            <person name="Yu Y."/>
        </authorList>
    </citation>
    <scope>NUCLEOTIDE SEQUENCE [LARGE SCALE GENOMIC DNA]</scope>
    <source>
        <tissue evidence="7">Muscle</tissue>
    </source>
</reference>
<feature type="transmembrane region" description="Helical" evidence="5">
    <location>
        <begin position="97"/>
        <end position="119"/>
    </location>
</feature>
<dbReference type="PANTHER" id="PTHR11662:SF399">
    <property type="entry name" value="FI19708P1-RELATED"/>
    <property type="match status" value="1"/>
</dbReference>
<feature type="transmembrane region" description="Helical" evidence="5">
    <location>
        <begin position="48"/>
        <end position="68"/>
    </location>
</feature>
<dbReference type="InterPro" id="IPR036259">
    <property type="entry name" value="MFS_trans_sf"/>
</dbReference>
<evidence type="ECO:0000259" key="6">
    <source>
        <dbReference type="PROSITE" id="PS50850"/>
    </source>
</evidence>
<feature type="transmembrane region" description="Helical" evidence="5">
    <location>
        <begin position="280"/>
        <end position="301"/>
    </location>
</feature>
<evidence type="ECO:0000256" key="3">
    <source>
        <dbReference type="ARBA" id="ARBA00022989"/>
    </source>
</evidence>
<dbReference type="PANTHER" id="PTHR11662">
    <property type="entry name" value="SOLUTE CARRIER FAMILY 17"/>
    <property type="match status" value="1"/>
</dbReference>
<feature type="transmembrane region" description="Helical" evidence="5">
    <location>
        <begin position="241"/>
        <end position="268"/>
    </location>
</feature>
<organism evidence="7 8">
    <name type="scientific">Penaeus vannamei</name>
    <name type="common">Whiteleg shrimp</name>
    <name type="synonym">Litopenaeus vannamei</name>
    <dbReference type="NCBI Taxonomy" id="6689"/>
    <lineage>
        <taxon>Eukaryota</taxon>
        <taxon>Metazoa</taxon>
        <taxon>Ecdysozoa</taxon>
        <taxon>Arthropoda</taxon>
        <taxon>Crustacea</taxon>
        <taxon>Multicrustacea</taxon>
        <taxon>Malacostraca</taxon>
        <taxon>Eumalacostraca</taxon>
        <taxon>Eucarida</taxon>
        <taxon>Decapoda</taxon>
        <taxon>Dendrobranchiata</taxon>
        <taxon>Penaeoidea</taxon>
        <taxon>Penaeidae</taxon>
        <taxon>Penaeus</taxon>
    </lineage>
</organism>
<dbReference type="InterPro" id="IPR020846">
    <property type="entry name" value="MFS_dom"/>
</dbReference>
<keyword evidence="4 5" id="KW-0472">Membrane</keyword>
<feature type="domain" description="Major facilitator superfamily (MFS) profile" evidence="6">
    <location>
        <begin position="1"/>
        <end position="303"/>
    </location>
</feature>
<dbReference type="AlphaFoldDB" id="A0A3R7MAI5"/>
<reference evidence="7 8" key="1">
    <citation type="submission" date="2018-04" db="EMBL/GenBank/DDBJ databases">
        <authorList>
            <person name="Zhang X."/>
            <person name="Yuan J."/>
            <person name="Li F."/>
            <person name="Xiang J."/>
        </authorList>
    </citation>
    <scope>NUCLEOTIDE SEQUENCE [LARGE SCALE GENOMIC DNA]</scope>
    <source>
        <tissue evidence="7">Muscle</tissue>
    </source>
</reference>
<dbReference type="Pfam" id="PF07690">
    <property type="entry name" value="MFS_1"/>
    <property type="match status" value="1"/>
</dbReference>
<protein>
    <submittedName>
        <fullName evidence="7">Putative sialin</fullName>
    </submittedName>
</protein>
<dbReference type="InterPro" id="IPR011701">
    <property type="entry name" value="MFS"/>
</dbReference>
<dbReference type="GO" id="GO:0016020">
    <property type="term" value="C:membrane"/>
    <property type="evidence" value="ECO:0007669"/>
    <property type="project" value="UniProtKB-SubCell"/>
</dbReference>
<feature type="transmembrane region" description="Helical" evidence="5">
    <location>
        <begin position="17"/>
        <end position="36"/>
    </location>
</feature>
<dbReference type="Gene3D" id="1.20.1250.20">
    <property type="entry name" value="MFS general substrate transporter like domains"/>
    <property type="match status" value="2"/>
</dbReference>
<comment type="caution">
    <text evidence="7">The sequence shown here is derived from an EMBL/GenBank/DDBJ whole genome shotgun (WGS) entry which is preliminary data.</text>
</comment>